<evidence type="ECO:0000313" key="4">
    <source>
        <dbReference type="EMBL" id="CAD6922480.1"/>
    </source>
</evidence>
<feature type="compositionally biased region" description="Basic and acidic residues" evidence="2">
    <location>
        <begin position="217"/>
        <end position="260"/>
    </location>
</feature>
<proteinExistence type="predicted"/>
<dbReference type="Proteomes" id="UP000836402">
    <property type="component" value="Unassembled WGS sequence"/>
</dbReference>
<keyword evidence="7" id="KW-1185">Reference proteome</keyword>
<feature type="compositionally biased region" description="Basic and acidic residues" evidence="2">
    <location>
        <begin position="453"/>
        <end position="462"/>
    </location>
</feature>
<evidence type="ECO:0000259" key="3">
    <source>
        <dbReference type="Pfam" id="PF09073"/>
    </source>
</evidence>
<organism evidence="5 6">
    <name type="scientific">Tilletia caries</name>
    <name type="common">wheat bunt fungus</name>
    <dbReference type="NCBI Taxonomy" id="13290"/>
    <lineage>
        <taxon>Eukaryota</taxon>
        <taxon>Fungi</taxon>
        <taxon>Dikarya</taxon>
        <taxon>Basidiomycota</taxon>
        <taxon>Ustilaginomycotina</taxon>
        <taxon>Exobasidiomycetes</taxon>
        <taxon>Tilletiales</taxon>
        <taxon>Tilletiaceae</taxon>
        <taxon>Tilletia</taxon>
    </lineage>
</organism>
<protein>
    <recommendedName>
        <fullName evidence="3">Bud22 domain-containing protein</fullName>
    </recommendedName>
</protein>
<dbReference type="GO" id="GO:0030490">
    <property type="term" value="P:maturation of SSU-rRNA"/>
    <property type="evidence" value="ECO:0007669"/>
    <property type="project" value="TreeGrafter"/>
</dbReference>
<evidence type="ECO:0000313" key="6">
    <source>
        <dbReference type="Proteomes" id="UP000077671"/>
    </source>
</evidence>
<feature type="compositionally biased region" description="Low complexity" evidence="2">
    <location>
        <begin position="536"/>
        <end position="546"/>
    </location>
</feature>
<evidence type="ECO:0000256" key="1">
    <source>
        <dbReference type="ARBA" id="ARBA00023054"/>
    </source>
</evidence>
<evidence type="ECO:0000313" key="5">
    <source>
        <dbReference type="EMBL" id="KAE8255843.1"/>
    </source>
</evidence>
<evidence type="ECO:0000256" key="2">
    <source>
        <dbReference type="SAM" id="MobiDB-lite"/>
    </source>
</evidence>
<dbReference type="InterPro" id="IPR037393">
    <property type="entry name" value="Bud22/SRFB1"/>
</dbReference>
<reference evidence="5" key="2">
    <citation type="journal article" date="2019" name="IMA Fungus">
        <title>Genome sequencing and comparison of five Tilletia species to identify candidate genes for the detection of regulated species infecting wheat.</title>
        <authorList>
            <person name="Nguyen H.D.T."/>
            <person name="Sultana T."/>
            <person name="Kesanakurti P."/>
            <person name="Hambleton S."/>
        </authorList>
    </citation>
    <scope>NUCLEOTIDE SEQUENCE</scope>
    <source>
        <strain evidence="5">DAOMC 238032</strain>
    </source>
</reference>
<keyword evidence="1" id="KW-0175">Coiled coil</keyword>
<feature type="domain" description="Bud22" evidence="3">
    <location>
        <begin position="52"/>
        <end position="573"/>
    </location>
</feature>
<evidence type="ECO:0000313" key="7">
    <source>
        <dbReference type="Proteomes" id="UP000836402"/>
    </source>
</evidence>
<feature type="region of interest" description="Disordered" evidence="2">
    <location>
        <begin position="205"/>
        <end position="573"/>
    </location>
</feature>
<dbReference type="InterPro" id="IPR015158">
    <property type="entry name" value="Bud22_dom"/>
</dbReference>
<comment type="caution">
    <text evidence="5">The sequence shown here is derived from an EMBL/GenBank/DDBJ whole genome shotgun (WGS) entry which is preliminary data.</text>
</comment>
<accession>A0A177VF32</accession>
<name>A0A177VF32_9BASI</name>
<dbReference type="GO" id="GO:0005634">
    <property type="term" value="C:nucleus"/>
    <property type="evidence" value="ECO:0007669"/>
    <property type="project" value="TreeGrafter"/>
</dbReference>
<dbReference type="EMBL" id="CAJHJG010002705">
    <property type="protein sequence ID" value="CAD6922480.1"/>
    <property type="molecule type" value="Genomic_DNA"/>
</dbReference>
<reference evidence="5" key="1">
    <citation type="submission" date="2016-04" db="EMBL/GenBank/DDBJ databases">
        <authorList>
            <person name="Nguyen H.D."/>
            <person name="Kesanakurti P."/>
            <person name="Cullis J."/>
            <person name="Levesque C.A."/>
            <person name="Hambleton S."/>
        </authorList>
    </citation>
    <scope>NUCLEOTIDE SEQUENCE</scope>
    <source>
        <strain evidence="5">DAOMC 238032</strain>
    </source>
</reference>
<feature type="compositionally biased region" description="Basic and acidic residues" evidence="2">
    <location>
        <begin position="430"/>
        <end position="447"/>
    </location>
</feature>
<feature type="compositionally biased region" description="Acidic residues" evidence="2">
    <location>
        <begin position="366"/>
        <end position="382"/>
    </location>
</feature>
<feature type="compositionally biased region" description="Polar residues" evidence="2">
    <location>
        <begin position="205"/>
        <end position="216"/>
    </location>
</feature>
<dbReference type="EMBL" id="LWDD02000887">
    <property type="protein sequence ID" value="KAE8255843.1"/>
    <property type="molecule type" value="Genomic_DNA"/>
</dbReference>
<dbReference type="PANTHER" id="PTHR23325:SF1">
    <property type="entry name" value="SERUM RESPONSE FACTOR-BINDING PROTEIN 1"/>
    <property type="match status" value="1"/>
</dbReference>
<dbReference type="Pfam" id="PF09073">
    <property type="entry name" value="BUD22"/>
    <property type="match status" value="1"/>
</dbReference>
<reference evidence="4" key="3">
    <citation type="submission" date="2020-10" db="EMBL/GenBank/DDBJ databases">
        <authorList>
            <person name="Sedaghatjoo S."/>
        </authorList>
    </citation>
    <scope>NUCLEOTIDE SEQUENCE</scope>
    <source>
        <strain evidence="4">AZH3</strain>
    </source>
</reference>
<gene>
    <name evidence="5" type="ORF">A4X03_0g5501</name>
    <name evidence="4" type="ORF">JKIAZH3_G5311</name>
</gene>
<dbReference type="Proteomes" id="UP000077671">
    <property type="component" value="Unassembled WGS sequence"/>
</dbReference>
<feature type="compositionally biased region" description="Acidic residues" evidence="2">
    <location>
        <begin position="281"/>
        <end position="301"/>
    </location>
</feature>
<feature type="compositionally biased region" description="Gly residues" evidence="2">
    <location>
        <begin position="463"/>
        <end position="472"/>
    </location>
</feature>
<dbReference type="AlphaFoldDB" id="A0A177VF32"/>
<sequence>MPKRKRTEAVELRAESGEGVEAVVPEVAAVAVAAQSEAEPAPVDTGKLASKLHHHLRVLRATAKRARTFETQRTVKRLKAAKTDEERNDLEAELTAFKTVDIAVIAARALLMKCAKSRLLPKHKDVNEEVEENEAVTGSFPLMAAMRSEGSLLPVWTSLREKRTAEGGELQQDKGAEKVQARLASSKMMAEEVGRVVQEMQQIINPARETQASNASKGKEREKEPADESPAKTPKVDESRKVKLKDSEVVDTVKAKKARTEGSSSKGPIPEPAQIASKEIVDEDMDEAEDQDIEADDSGDEDSVKGGADLGDEDGEDDADINSDVYDNQSDASDDEDDDGDPRNLPTLSSGFVSHGLSFRDRGSDDEWSGGSDDEGDIDENAAESAAVGADGKKKSAGKDGKVKNRPGQRARQALWEKKYGRNARHIAILKREPRSARQDDPRDVRRGGARPDVSRGNERLGRGGGAAGGGVARSTALSGPAALKRDEGWASSRGQALAPQPRSDGPTRGHRPPPPPPPSSFGGRPSAGPAPTPSKPAATTTPHPSWVAKQKQKEQMSQALSLKPAGKKVVFD</sequence>
<dbReference type="GO" id="GO:0030686">
    <property type="term" value="C:90S preribosome"/>
    <property type="evidence" value="ECO:0007669"/>
    <property type="project" value="TreeGrafter"/>
</dbReference>
<feature type="compositionally biased region" description="Basic and acidic residues" evidence="2">
    <location>
        <begin position="391"/>
        <end position="403"/>
    </location>
</feature>
<feature type="compositionally biased region" description="Acidic residues" evidence="2">
    <location>
        <begin position="310"/>
        <end position="321"/>
    </location>
</feature>
<dbReference type="PANTHER" id="PTHR23325">
    <property type="entry name" value="SERUM RESPONSE FACTOR-BINDING"/>
    <property type="match status" value="1"/>
</dbReference>